<evidence type="ECO:0000256" key="2">
    <source>
        <dbReference type="ARBA" id="ARBA00012438"/>
    </source>
</evidence>
<evidence type="ECO:0000256" key="3">
    <source>
        <dbReference type="ARBA" id="ARBA00022679"/>
    </source>
</evidence>
<dbReference type="GO" id="GO:0005886">
    <property type="term" value="C:plasma membrane"/>
    <property type="evidence" value="ECO:0007669"/>
    <property type="project" value="TreeGrafter"/>
</dbReference>
<dbReference type="PROSITE" id="PS50109">
    <property type="entry name" value="HIS_KIN"/>
    <property type="match status" value="1"/>
</dbReference>
<evidence type="ECO:0000256" key="1">
    <source>
        <dbReference type="ARBA" id="ARBA00000085"/>
    </source>
</evidence>
<protein>
    <recommendedName>
        <fullName evidence="2">histidine kinase</fullName>
        <ecNumber evidence="2">2.7.13.3</ecNumber>
    </recommendedName>
</protein>
<dbReference type="InterPro" id="IPR004358">
    <property type="entry name" value="Sig_transdc_His_kin-like_C"/>
</dbReference>
<dbReference type="SUPFAM" id="SSF55874">
    <property type="entry name" value="ATPase domain of HSP90 chaperone/DNA topoisomerase II/histidine kinase"/>
    <property type="match status" value="1"/>
</dbReference>
<evidence type="ECO:0000313" key="6">
    <source>
        <dbReference type="EMBL" id="MPN04493.1"/>
    </source>
</evidence>
<evidence type="ECO:0000259" key="5">
    <source>
        <dbReference type="PROSITE" id="PS50109"/>
    </source>
</evidence>
<dbReference type="EC" id="2.7.13.3" evidence="2"/>
<dbReference type="Pfam" id="PF02518">
    <property type="entry name" value="HATPase_c"/>
    <property type="match status" value="1"/>
</dbReference>
<keyword evidence="3 6" id="KW-0808">Transferase</keyword>
<name>A0A645EVG2_9ZZZZ</name>
<dbReference type="Gene3D" id="3.30.565.10">
    <property type="entry name" value="Histidine kinase-like ATPase, C-terminal domain"/>
    <property type="match status" value="1"/>
</dbReference>
<comment type="caution">
    <text evidence="6">The sequence shown here is derived from an EMBL/GenBank/DDBJ whole genome shotgun (WGS) entry which is preliminary data.</text>
</comment>
<dbReference type="InterPro" id="IPR005467">
    <property type="entry name" value="His_kinase_dom"/>
</dbReference>
<dbReference type="InterPro" id="IPR036890">
    <property type="entry name" value="HATPase_C_sf"/>
</dbReference>
<proteinExistence type="predicted"/>
<organism evidence="6">
    <name type="scientific">bioreactor metagenome</name>
    <dbReference type="NCBI Taxonomy" id="1076179"/>
    <lineage>
        <taxon>unclassified sequences</taxon>
        <taxon>metagenomes</taxon>
        <taxon>ecological metagenomes</taxon>
    </lineage>
</organism>
<keyword evidence="4 6" id="KW-0418">Kinase</keyword>
<dbReference type="GO" id="GO:0000155">
    <property type="term" value="F:phosphorelay sensor kinase activity"/>
    <property type="evidence" value="ECO:0007669"/>
    <property type="project" value="TreeGrafter"/>
</dbReference>
<dbReference type="GO" id="GO:0009927">
    <property type="term" value="F:histidine phosphotransfer kinase activity"/>
    <property type="evidence" value="ECO:0007669"/>
    <property type="project" value="TreeGrafter"/>
</dbReference>
<dbReference type="InterPro" id="IPR003594">
    <property type="entry name" value="HATPase_dom"/>
</dbReference>
<sequence length="81" mass="8984">MDKSLSRNNEGSGIGLSLIKSLVELHGGEIWAHSNWGDGSKFFIKLPVKVLSQDENKNMDIPSGTNKAEKINIEFSDIYFS</sequence>
<feature type="domain" description="Histidine kinase" evidence="5">
    <location>
        <begin position="1"/>
        <end position="50"/>
    </location>
</feature>
<reference evidence="6" key="1">
    <citation type="submission" date="2019-08" db="EMBL/GenBank/DDBJ databases">
        <authorList>
            <person name="Kucharzyk K."/>
            <person name="Murdoch R.W."/>
            <person name="Higgins S."/>
            <person name="Loffler F."/>
        </authorList>
    </citation>
    <scope>NUCLEOTIDE SEQUENCE</scope>
</reference>
<comment type="catalytic activity">
    <reaction evidence="1">
        <text>ATP + protein L-histidine = ADP + protein N-phospho-L-histidine.</text>
        <dbReference type="EC" id="2.7.13.3"/>
    </reaction>
</comment>
<dbReference type="EMBL" id="VSSQ01050403">
    <property type="protein sequence ID" value="MPN04493.1"/>
    <property type="molecule type" value="Genomic_DNA"/>
</dbReference>
<dbReference type="PANTHER" id="PTHR43047">
    <property type="entry name" value="TWO-COMPONENT HISTIDINE PROTEIN KINASE"/>
    <property type="match status" value="1"/>
</dbReference>
<dbReference type="AlphaFoldDB" id="A0A645EVG2"/>
<dbReference type="PANTHER" id="PTHR43047:SF72">
    <property type="entry name" value="OSMOSENSING HISTIDINE PROTEIN KINASE SLN1"/>
    <property type="match status" value="1"/>
</dbReference>
<gene>
    <name evidence="6" type="primary">sasA_321</name>
    <name evidence="6" type="ORF">SDC9_151734</name>
</gene>
<evidence type="ECO:0000256" key="4">
    <source>
        <dbReference type="ARBA" id="ARBA00022777"/>
    </source>
</evidence>
<dbReference type="PRINTS" id="PR00344">
    <property type="entry name" value="BCTRLSENSOR"/>
</dbReference>
<accession>A0A645EVG2</accession>